<accession>A0A0S3PNV0</accession>
<evidence type="ECO:0000313" key="3">
    <source>
        <dbReference type="EMBL" id="BAT57593.1"/>
    </source>
</evidence>
<dbReference type="Gene3D" id="3.40.50.150">
    <property type="entry name" value="Vaccinia Virus protein VP39"/>
    <property type="match status" value="1"/>
</dbReference>
<dbReference type="SUPFAM" id="SSF53335">
    <property type="entry name" value="S-adenosyl-L-methionine-dependent methyltransferases"/>
    <property type="match status" value="1"/>
</dbReference>
<dbReference type="NCBIfam" id="TIGR01444">
    <property type="entry name" value="fkbM_fam"/>
    <property type="match status" value="1"/>
</dbReference>
<evidence type="ECO:0000313" key="4">
    <source>
        <dbReference type="Proteomes" id="UP000236884"/>
    </source>
</evidence>
<reference evidence="3 4" key="1">
    <citation type="submission" date="2015-08" db="EMBL/GenBank/DDBJ databases">
        <title>Investigation of the bacterial diversity of lava forest soil.</title>
        <authorList>
            <person name="Lee J.S."/>
        </authorList>
    </citation>
    <scope>NUCLEOTIDE SEQUENCE [LARGE SCALE GENOMIC DNA]</scope>
    <source>
        <strain evidence="3 4">GJW-30</strain>
    </source>
</reference>
<protein>
    <recommendedName>
        <fullName evidence="2">Methyltransferase FkbM domain-containing protein</fullName>
    </recommendedName>
</protein>
<keyword evidence="1" id="KW-0175">Coiled coil</keyword>
<dbReference type="PANTHER" id="PTHR34203:SF15">
    <property type="entry name" value="SLL1173 PROTEIN"/>
    <property type="match status" value="1"/>
</dbReference>
<evidence type="ECO:0000259" key="2">
    <source>
        <dbReference type="Pfam" id="PF05050"/>
    </source>
</evidence>
<dbReference type="KEGG" id="vgo:GJW-30_1_00100"/>
<dbReference type="PANTHER" id="PTHR34203">
    <property type="entry name" value="METHYLTRANSFERASE, FKBM FAMILY PROTEIN"/>
    <property type="match status" value="1"/>
</dbReference>
<organism evidence="3 4">
    <name type="scientific">Variibacter gotjawalensis</name>
    <dbReference type="NCBI Taxonomy" id="1333996"/>
    <lineage>
        <taxon>Bacteria</taxon>
        <taxon>Pseudomonadati</taxon>
        <taxon>Pseudomonadota</taxon>
        <taxon>Alphaproteobacteria</taxon>
        <taxon>Hyphomicrobiales</taxon>
        <taxon>Nitrobacteraceae</taxon>
        <taxon>Variibacter</taxon>
    </lineage>
</organism>
<proteinExistence type="predicted"/>
<sequence>MIEPETQISAGRWDRKFRSAMETKAGAEGTDNAISMAPSAMAGPRRLRRFARLILGRLSRPFMTRLRAYMTVETNLRLSVLQQRLEATQDAARVAQAQANQALQQLHHLFVEVANTQSRALELQQHTLRDVGYLHLKSDEFSRKTRPVIKLGDAFAVPLADGYIFIPEQEEALLLMYTGATAAGLEPGTRAVLQAVAPIGGRAIDVGANVGLHTLALATSVGAAGKVHAFEPEPRLIPFLTRTLAVNGLAFRVEIVSSALGAANCIAKFDVAKTIGHSSLINLSAREAVTETIEVEVKRLDDVFHDAEADVIKIDVEGAELDVILGGRKLIERSPNCAIVAEFGLSHLTRSGLKIEHWLQTFTSLGLVGFAIEEPSGKLREFDHDWLAEQHSVNLVFFRPGSRPEQRLQRAQLYGASEAI</sequence>
<dbReference type="AlphaFoldDB" id="A0A0S3PNV0"/>
<feature type="domain" description="Methyltransferase FkbM" evidence="2">
    <location>
        <begin position="205"/>
        <end position="366"/>
    </location>
</feature>
<dbReference type="InterPro" id="IPR052514">
    <property type="entry name" value="SAM-dependent_MTase"/>
</dbReference>
<dbReference type="InterPro" id="IPR006342">
    <property type="entry name" value="FkbM_mtfrase"/>
</dbReference>
<feature type="coiled-coil region" evidence="1">
    <location>
        <begin position="78"/>
        <end position="105"/>
    </location>
</feature>
<evidence type="ECO:0000256" key="1">
    <source>
        <dbReference type="SAM" id="Coils"/>
    </source>
</evidence>
<dbReference type="InterPro" id="IPR029063">
    <property type="entry name" value="SAM-dependent_MTases_sf"/>
</dbReference>
<dbReference type="Pfam" id="PF05050">
    <property type="entry name" value="Methyltransf_21"/>
    <property type="match status" value="1"/>
</dbReference>
<name>A0A0S3PNV0_9BRAD</name>
<dbReference type="EMBL" id="AP014946">
    <property type="protein sequence ID" value="BAT57593.1"/>
    <property type="molecule type" value="Genomic_DNA"/>
</dbReference>
<gene>
    <name evidence="3" type="ORF">GJW-30_1_00100</name>
</gene>
<keyword evidence="4" id="KW-1185">Reference proteome</keyword>
<dbReference type="Proteomes" id="UP000236884">
    <property type="component" value="Chromosome"/>
</dbReference>